<dbReference type="WBParaSite" id="PgR001X_g114_t02">
    <property type="protein sequence ID" value="PgR001X_g114_t02"/>
    <property type="gene ID" value="PgR001X_g114"/>
</dbReference>
<proteinExistence type="predicted"/>
<name>A0A915A4Z0_PARUN</name>
<reference evidence="3 4" key="1">
    <citation type="submission" date="2022-11" db="UniProtKB">
        <authorList>
            <consortium name="WormBaseParasite"/>
        </authorList>
    </citation>
    <scope>IDENTIFICATION</scope>
</reference>
<protein>
    <submittedName>
        <fullName evidence="3 4">Uncharacterized protein</fullName>
    </submittedName>
</protein>
<evidence type="ECO:0000313" key="3">
    <source>
        <dbReference type="WBParaSite" id="PgR001X_g114_t01"/>
    </source>
</evidence>
<dbReference type="Proteomes" id="UP000887569">
    <property type="component" value="Unplaced"/>
</dbReference>
<evidence type="ECO:0000256" key="1">
    <source>
        <dbReference type="SAM" id="Coils"/>
    </source>
</evidence>
<dbReference type="AlphaFoldDB" id="A0A915A4Z0"/>
<accession>A0A915A4Z0</accession>
<keyword evidence="2" id="KW-1185">Reference proteome</keyword>
<keyword evidence="1" id="KW-0175">Coiled coil</keyword>
<feature type="coiled-coil region" evidence="1">
    <location>
        <begin position="55"/>
        <end position="82"/>
    </location>
</feature>
<dbReference type="WBParaSite" id="PgR001X_g114_t01">
    <property type="protein sequence ID" value="PgR001X_g114_t01"/>
    <property type="gene ID" value="PgR001X_g114"/>
</dbReference>
<evidence type="ECO:0000313" key="4">
    <source>
        <dbReference type="WBParaSite" id="PgR001X_g114_t02"/>
    </source>
</evidence>
<organism evidence="2 3">
    <name type="scientific">Parascaris univalens</name>
    <name type="common">Nematode worm</name>
    <dbReference type="NCBI Taxonomy" id="6257"/>
    <lineage>
        <taxon>Eukaryota</taxon>
        <taxon>Metazoa</taxon>
        <taxon>Ecdysozoa</taxon>
        <taxon>Nematoda</taxon>
        <taxon>Chromadorea</taxon>
        <taxon>Rhabditida</taxon>
        <taxon>Spirurina</taxon>
        <taxon>Ascaridomorpha</taxon>
        <taxon>Ascaridoidea</taxon>
        <taxon>Ascarididae</taxon>
        <taxon>Parascaris</taxon>
    </lineage>
</organism>
<sequence length="140" mass="15909">MTNATAGRTTALLQLKDDEARETRIHVDRNAQPAINSLRMQLAMIVNVGKEKLAETEKQERIVSIQLQLENLRSEHVDEEQLIKVQAQLQQLPLEDEITKALSAQLQEILPRKRHDEAVERALNEKLTGISQRLVSLTLT</sequence>
<evidence type="ECO:0000313" key="2">
    <source>
        <dbReference type="Proteomes" id="UP000887569"/>
    </source>
</evidence>